<dbReference type="PROSITE" id="PS50850">
    <property type="entry name" value="MFS"/>
    <property type="match status" value="1"/>
</dbReference>
<dbReference type="Proteomes" id="UP000219467">
    <property type="component" value="Unassembled WGS sequence"/>
</dbReference>
<dbReference type="SUPFAM" id="SSF103473">
    <property type="entry name" value="MFS general substrate transporter"/>
    <property type="match status" value="1"/>
</dbReference>
<keyword evidence="3 5" id="KW-1133">Transmembrane helix</keyword>
<feature type="transmembrane region" description="Helical" evidence="5">
    <location>
        <begin position="240"/>
        <end position="260"/>
    </location>
</feature>
<evidence type="ECO:0000313" key="7">
    <source>
        <dbReference type="EMBL" id="SNX69121.1"/>
    </source>
</evidence>
<dbReference type="GO" id="GO:0016020">
    <property type="term" value="C:membrane"/>
    <property type="evidence" value="ECO:0007669"/>
    <property type="project" value="UniProtKB-SubCell"/>
</dbReference>
<feature type="domain" description="Major facilitator superfamily (MFS) profile" evidence="6">
    <location>
        <begin position="205"/>
        <end position="385"/>
    </location>
</feature>
<dbReference type="InterPro" id="IPR011701">
    <property type="entry name" value="MFS"/>
</dbReference>
<feature type="transmembrane region" description="Helical" evidence="5">
    <location>
        <begin position="140"/>
        <end position="160"/>
    </location>
</feature>
<sequence length="385" mass="38287">MTTDLAAARRGRWAVAAMFFANGLVMGAWAPQIPLLLPRHGIGEGAMGLLILALGAGAVAAMALTGGLVARHGSRTVLRLFAVAASLTLAAVVLAPGLYGLTLAMVAMGACIGCMDVAMNANAVEVERRLGRAVMSSSHGFWSLGGFTGGGLGGLLIATLGAGAQALVVSMAALAVVLVAGRPLLAEPPAPAHAPARRGLPRGAAIWLIGLMALFCMVPEGAVLDWAALYVMQELGGGTASSGLAFGLFSAAMAAMRFAGDRVRNRFGAVHTLRASAVLAAVGLAAASIAPSEGWALAAFAVTGLGIANTVPITFSAAGNQPGLSPGAGISTVAMMGYSGILVAPSSIGVIAEQTGFRLTYAALALLLLVVAALAPRCAAADGRA</sequence>
<evidence type="ECO:0000313" key="8">
    <source>
        <dbReference type="Proteomes" id="UP000219467"/>
    </source>
</evidence>
<evidence type="ECO:0000256" key="1">
    <source>
        <dbReference type="ARBA" id="ARBA00004141"/>
    </source>
</evidence>
<feature type="transmembrane region" description="Helical" evidence="5">
    <location>
        <begin position="12"/>
        <end position="30"/>
    </location>
</feature>
<dbReference type="AlphaFoldDB" id="A0A285CNM5"/>
<accession>A0A285CNM5</accession>
<reference evidence="8" key="1">
    <citation type="submission" date="2017-08" db="EMBL/GenBank/DDBJ databases">
        <authorList>
            <person name="Varghese N."/>
            <person name="Submissions S."/>
        </authorList>
    </citation>
    <scope>NUCLEOTIDE SEQUENCE [LARGE SCALE GENOMIC DNA]</scope>
    <source>
        <strain evidence="8">JA234</strain>
    </source>
</reference>
<dbReference type="CDD" id="cd17393">
    <property type="entry name" value="MFS_MosC_like"/>
    <property type="match status" value="1"/>
</dbReference>
<dbReference type="EMBL" id="OAOQ01000003">
    <property type="protein sequence ID" value="SNX69121.1"/>
    <property type="molecule type" value="Genomic_DNA"/>
</dbReference>
<dbReference type="PANTHER" id="PTHR23514:SF13">
    <property type="entry name" value="INNER MEMBRANE PROTEIN YBJJ"/>
    <property type="match status" value="1"/>
</dbReference>
<evidence type="ECO:0000259" key="6">
    <source>
        <dbReference type="PROSITE" id="PS50850"/>
    </source>
</evidence>
<feature type="transmembrane region" description="Helical" evidence="5">
    <location>
        <begin position="77"/>
        <end position="95"/>
    </location>
</feature>
<gene>
    <name evidence="7" type="ORF">SAMN05878503_103108</name>
</gene>
<keyword evidence="2 5" id="KW-0812">Transmembrane</keyword>
<feature type="transmembrane region" description="Helical" evidence="5">
    <location>
        <begin position="330"/>
        <end position="352"/>
    </location>
</feature>
<keyword evidence="4 5" id="KW-0472">Membrane</keyword>
<feature type="transmembrane region" description="Helical" evidence="5">
    <location>
        <begin position="296"/>
        <end position="318"/>
    </location>
</feature>
<feature type="transmembrane region" description="Helical" evidence="5">
    <location>
        <begin position="272"/>
        <end position="290"/>
    </location>
</feature>
<feature type="transmembrane region" description="Helical" evidence="5">
    <location>
        <begin position="206"/>
        <end position="228"/>
    </location>
</feature>
<dbReference type="InterPro" id="IPR036259">
    <property type="entry name" value="MFS_trans_sf"/>
</dbReference>
<keyword evidence="8" id="KW-1185">Reference proteome</keyword>
<feature type="transmembrane region" description="Helical" evidence="5">
    <location>
        <begin position="166"/>
        <end position="185"/>
    </location>
</feature>
<organism evidence="7 8">
    <name type="scientific">Cereibacter ovatus</name>
    <dbReference type="NCBI Taxonomy" id="439529"/>
    <lineage>
        <taxon>Bacteria</taxon>
        <taxon>Pseudomonadati</taxon>
        <taxon>Pseudomonadota</taxon>
        <taxon>Alphaproteobacteria</taxon>
        <taxon>Rhodobacterales</taxon>
        <taxon>Paracoccaceae</taxon>
        <taxon>Cereibacter</taxon>
    </lineage>
</organism>
<dbReference type="InterPro" id="IPR020846">
    <property type="entry name" value="MFS_dom"/>
</dbReference>
<evidence type="ECO:0000256" key="3">
    <source>
        <dbReference type="ARBA" id="ARBA00022989"/>
    </source>
</evidence>
<evidence type="ECO:0000256" key="5">
    <source>
        <dbReference type="SAM" id="Phobius"/>
    </source>
</evidence>
<dbReference type="Gene3D" id="1.20.1250.20">
    <property type="entry name" value="MFS general substrate transporter like domains"/>
    <property type="match status" value="2"/>
</dbReference>
<protein>
    <submittedName>
        <fullName evidence="7">Fucose permease</fullName>
    </submittedName>
</protein>
<dbReference type="InterPro" id="IPR051788">
    <property type="entry name" value="MFS_Transporter"/>
</dbReference>
<dbReference type="Pfam" id="PF07690">
    <property type="entry name" value="MFS_1"/>
    <property type="match status" value="1"/>
</dbReference>
<feature type="transmembrane region" description="Helical" evidence="5">
    <location>
        <begin position="101"/>
        <end position="119"/>
    </location>
</feature>
<dbReference type="GO" id="GO:0022857">
    <property type="term" value="F:transmembrane transporter activity"/>
    <property type="evidence" value="ECO:0007669"/>
    <property type="project" value="InterPro"/>
</dbReference>
<dbReference type="RefSeq" id="WP_235840932.1">
    <property type="nucleotide sequence ID" value="NZ_OAOQ01000003.1"/>
</dbReference>
<feature type="transmembrane region" description="Helical" evidence="5">
    <location>
        <begin position="358"/>
        <end position="375"/>
    </location>
</feature>
<comment type="subcellular location">
    <subcellularLocation>
        <location evidence="1">Membrane</location>
        <topology evidence="1">Multi-pass membrane protein</topology>
    </subcellularLocation>
</comment>
<evidence type="ECO:0000256" key="4">
    <source>
        <dbReference type="ARBA" id="ARBA00023136"/>
    </source>
</evidence>
<dbReference type="PANTHER" id="PTHR23514">
    <property type="entry name" value="BYPASS OF STOP CODON PROTEIN 6"/>
    <property type="match status" value="1"/>
</dbReference>
<name>A0A285CNM5_9RHOB</name>
<feature type="transmembrane region" description="Helical" evidence="5">
    <location>
        <begin position="50"/>
        <end position="70"/>
    </location>
</feature>
<proteinExistence type="predicted"/>
<evidence type="ECO:0000256" key="2">
    <source>
        <dbReference type="ARBA" id="ARBA00022692"/>
    </source>
</evidence>